<dbReference type="Proteomes" id="UP000054313">
    <property type="component" value="Unassembled WGS sequence"/>
</dbReference>
<sequence>NGLELCQGSFMLDIRKNSFPERVVKHWDRLPREVVESPSLEVFKERVDMALWDMV</sequence>
<evidence type="ECO:0000313" key="1">
    <source>
        <dbReference type="EMBL" id="KFV53635.1"/>
    </source>
</evidence>
<protein>
    <submittedName>
        <fullName evidence="1">Uncharacterized protein</fullName>
    </submittedName>
</protein>
<accession>A0A093FAQ4</accession>
<dbReference type="AlphaFoldDB" id="A0A093FAQ4"/>
<feature type="non-terminal residue" evidence="1">
    <location>
        <position position="55"/>
    </location>
</feature>
<keyword evidence="2" id="KW-1185">Reference proteome</keyword>
<evidence type="ECO:0000313" key="2">
    <source>
        <dbReference type="Proteomes" id="UP000054313"/>
    </source>
</evidence>
<organism evidence="1 2">
    <name type="scientific">Gavia stellata</name>
    <name type="common">Red-throated diver</name>
    <name type="synonym">Colymbus stellatus</name>
    <dbReference type="NCBI Taxonomy" id="37040"/>
    <lineage>
        <taxon>Eukaryota</taxon>
        <taxon>Metazoa</taxon>
        <taxon>Chordata</taxon>
        <taxon>Craniata</taxon>
        <taxon>Vertebrata</taxon>
        <taxon>Euteleostomi</taxon>
        <taxon>Archelosauria</taxon>
        <taxon>Archosauria</taxon>
        <taxon>Dinosauria</taxon>
        <taxon>Saurischia</taxon>
        <taxon>Theropoda</taxon>
        <taxon>Coelurosauria</taxon>
        <taxon>Aves</taxon>
        <taxon>Neognathae</taxon>
        <taxon>Neoaves</taxon>
        <taxon>Aequornithes</taxon>
        <taxon>Gaviiformes</taxon>
        <taxon>Gaviidae</taxon>
        <taxon>Gavia</taxon>
    </lineage>
</organism>
<name>A0A093FAQ4_GAVST</name>
<feature type="non-terminal residue" evidence="1">
    <location>
        <position position="1"/>
    </location>
</feature>
<reference evidence="1 2" key="1">
    <citation type="submission" date="2014-04" db="EMBL/GenBank/DDBJ databases">
        <title>Genome evolution of avian class.</title>
        <authorList>
            <person name="Zhang G."/>
            <person name="Li C."/>
        </authorList>
    </citation>
    <scope>NUCLEOTIDE SEQUENCE [LARGE SCALE GENOMIC DNA]</scope>
    <source>
        <strain evidence="1">BGI_N328</strain>
    </source>
</reference>
<dbReference type="EMBL" id="KK626700">
    <property type="protein sequence ID" value="KFV53635.1"/>
    <property type="molecule type" value="Genomic_DNA"/>
</dbReference>
<gene>
    <name evidence="1" type="ORF">N328_03404</name>
</gene>
<proteinExistence type="predicted"/>